<dbReference type="CDD" id="cd01671">
    <property type="entry name" value="CARD"/>
    <property type="match status" value="1"/>
</dbReference>
<dbReference type="GO" id="GO:0008970">
    <property type="term" value="F:phospholipase A1 activity"/>
    <property type="evidence" value="ECO:0007669"/>
    <property type="project" value="TreeGrafter"/>
</dbReference>
<dbReference type="OrthoDB" id="6331371at2759"/>
<evidence type="ECO:0000313" key="7">
    <source>
        <dbReference type="EMBL" id="CAD7253744.1"/>
    </source>
</evidence>
<gene>
    <name evidence="7" type="ORF">DSTB1V02_LOCUS13491</name>
</gene>
<dbReference type="PROSITE" id="PS51934">
    <property type="entry name" value="LRAT"/>
    <property type="match status" value="1"/>
</dbReference>
<dbReference type="InterPro" id="IPR007053">
    <property type="entry name" value="LRAT_dom"/>
</dbReference>
<evidence type="ECO:0000259" key="6">
    <source>
        <dbReference type="PROSITE" id="PS51934"/>
    </source>
</evidence>
<dbReference type="PANTHER" id="PTHR13943:SF77">
    <property type="entry name" value="LRAT DOMAIN-CONTAINING PROTEIN"/>
    <property type="match status" value="1"/>
</dbReference>
<sequence length="373" mass="41807">MGQRPTCFREIIQNSWKFLMENLDVDRVAVRLYGEGILTSGDFVAIMTRKDPTERKVILLAKLSLRIVPGNIQKFFEVLEMEEQRAACDELHKAWMAIEGGEDKAFQLQASNGTTGNRCTQTTMKQNPSTMTMAEEEIKTESEVYKVDHHDEFVSKLKLGDIICTNLRENFPKLYHAGIYCGPRKGAHPVLMEFLKLDLNLVCPDCNQDLVLKDCDHNVHIVADLTYIDDGAGGLAVLGPLASSRKRTSNSQTKFGLSVLKCFMKDAGAFKFNFLDKGGKKVGEGKDPLAIDEILRRALKAVTDPSYRKEYDLLSFNCEHFASWCRYGEKSSLQVEKFVQSLKAAGSIIFAMITIFLVATKGGTPNKKQKPDD</sequence>
<dbReference type="InterPro" id="IPR051496">
    <property type="entry name" value="H-rev107_PLA/AT"/>
</dbReference>
<dbReference type="AlphaFoldDB" id="A0A7R9FT91"/>
<dbReference type="Pfam" id="PF04970">
    <property type="entry name" value="LRAT"/>
    <property type="match status" value="1"/>
</dbReference>
<dbReference type="EMBL" id="CAJPEV010006558">
    <property type="protein sequence ID" value="CAG0904210.1"/>
    <property type="molecule type" value="Genomic_DNA"/>
</dbReference>
<dbReference type="EMBL" id="LR906075">
    <property type="protein sequence ID" value="CAD7253744.1"/>
    <property type="molecule type" value="Genomic_DNA"/>
</dbReference>
<evidence type="ECO:0000256" key="2">
    <source>
        <dbReference type="ARBA" id="ARBA00022679"/>
    </source>
</evidence>
<keyword evidence="5" id="KW-1133">Transmembrane helix</keyword>
<organism evidence="7">
    <name type="scientific">Darwinula stevensoni</name>
    <dbReference type="NCBI Taxonomy" id="69355"/>
    <lineage>
        <taxon>Eukaryota</taxon>
        <taxon>Metazoa</taxon>
        <taxon>Ecdysozoa</taxon>
        <taxon>Arthropoda</taxon>
        <taxon>Crustacea</taxon>
        <taxon>Oligostraca</taxon>
        <taxon>Ostracoda</taxon>
        <taxon>Podocopa</taxon>
        <taxon>Podocopida</taxon>
        <taxon>Darwinulocopina</taxon>
        <taxon>Darwinuloidea</taxon>
        <taxon>Darwinulidae</taxon>
        <taxon>Darwinula</taxon>
    </lineage>
</organism>
<dbReference type="PANTHER" id="PTHR13943">
    <property type="entry name" value="HRAS-LIKE SUPPRESSOR - RELATED"/>
    <property type="match status" value="1"/>
</dbReference>
<dbReference type="GO" id="GO:0070292">
    <property type="term" value="P:N-acylphosphatidylethanolamine metabolic process"/>
    <property type="evidence" value="ECO:0007669"/>
    <property type="project" value="TreeGrafter"/>
</dbReference>
<dbReference type="GO" id="GO:0016410">
    <property type="term" value="F:N-acyltransferase activity"/>
    <property type="evidence" value="ECO:0007669"/>
    <property type="project" value="TreeGrafter"/>
</dbReference>
<dbReference type="SUPFAM" id="SSF47986">
    <property type="entry name" value="DEATH domain"/>
    <property type="match status" value="1"/>
</dbReference>
<dbReference type="GO" id="GO:0004623">
    <property type="term" value="F:phospholipase A2 activity"/>
    <property type="evidence" value="ECO:0007669"/>
    <property type="project" value="TreeGrafter"/>
</dbReference>
<feature type="transmembrane region" description="Helical" evidence="5">
    <location>
        <begin position="342"/>
        <end position="360"/>
    </location>
</feature>
<reference evidence="7" key="1">
    <citation type="submission" date="2020-11" db="EMBL/GenBank/DDBJ databases">
        <authorList>
            <person name="Tran Van P."/>
        </authorList>
    </citation>
    <scope>NUCLEOTIDE SEQUENCE</scope>
</reference>
<keyword evidence="2" id="KW-0808">Transferase</keyword>
<evidence type="ECO:0000313" key="8">
    <source>
        <dbReference type="Proteomes" id="UP000677054"/>
    </source>
</evidence>
<dbReference type="Gene3D" id="3.90.1720.10">
    <property type="entry name" value="endopeptidase domain like (from Nostoc punctiforme)"/>
    <property type="match status" value="1"/>
</dbReference>
<feature type="domain" description="LRAT" evidence="6">
    <location>
        <begin position="166"/>
        <end position="334"/>
    </location>
</feature>
<keyword evidence="4" id="KW-0443">Lipid metabolism</keyword>
<dbReference type="Gene3D" id="1.10.533.10">
    <property type="entry name" value="Death Domain, Fas"/>
    <property type="match status" value="1"/>
</dbReference>
<name>A0A7R9FT91_9CRUS</name>
<proteinExistence type="inferred from homology"/>
<dbReference type="GO" id="GO:0005737">
    <property type="term" value="C:cytoplasm"/>
    <property type="evidence" value="ECO:0007669"/>
    <property type="project" value="TreeGrafter"/>
</dbReference>
<dbReference type="InterPro" id="IPR011029">
    <property type="entry name" value="DEATH-like_dom_sf"/>
</dbReference>
<evidence type="ECO:0000256" key="5">
    <source>
        <dbReference type="SAM" id="Phobius"/>
    </source>
</evidence>
<keyword evidence="8" id="KW-1185">Reference proteome</keyword>
<evidence type="ECO:0000256" key="4">
    <source>
        <dbReference type="ARBA" id="ARBA00023098"/>
    </source>
</evidence>
<protein>
    <recommendedName>
        <fullName evidence="6">LRAT domain-containing protein</fullName>
    </recommendedName>
</protein>
<evidence type="ECO:0000256" key="1">
    <source>
        <dbReference type="ARBA" id="ARBA00007824"/>
    </source>
</evidence>
<dbReference type="Proteomes" id="UP000677054">
    <property type="component" value="Unassembled WGS sequence"/>
</dbReference>
<evidence type="ECO:0000256" key="3">
    <source>
        <dbReference type="ARBA" id="ARBA00022801"/>
    </source>
</evidence>
<keyword evidence="5" id="KW-0472">Membrane</keyword>
<comment type="similarity">
    <text evidence="1">Belongs to the H-rev107 family.</text>
</comment>
<keyword evidence="3" id="KW-0378">Hydrolase</keyword>
<keyword evidence="5" id="KW-0812">Transmembrane</keyword>
<accession>A0A7R9FT91</accession>